<dbReference type="EMBL" id="BTRK01000005">
    <property type="protein sequence ID" value="GMR55215.1"/>
    <property type="molecule type" value="Genomic_DNA"/>
</dbReference>
<keyword evidence="4 5" id="KW-0472">Membrane</keyword>
<feature type="transmembrane region" description="Helical" evidence="5">
    <location>
        <begin position="46"/>
        <end position="70"/>
    </location>
</feature>
<dbReference type="PANTHER" id="PTHR12479:SF19">
    <property type="entry name" value="MARVEL DOMAIN-CONTAINING PROTEIN"/>
    <property type="match status" value="1"/>
</dbReference>
<evidence type="ECO:0000313" key="7">
    <source>
        <dbReference type="EMBL" id="GMR55215.1"/>
    </source>
</evidence>
<keyword evidence="3 5" id="KW-1133">Transmembrane helix</keyword>
<comment type="subcellular location">
    <subcellularLocation>
        <location evidence="1">Endomembrane system</location>
        <topology evidence="1">Multi-pass membrane protein</topology>
    </subcellularLocation>
</comment>
<evidence type="ECO:0000256" key="4">
    <source>
        <dbReference type="ARBA" id="ARBA00023136"/>
    </source>
</evidence>
<feature type="transmembrane region" description="Helical" evidence="5">
    <location>
        <begin position="12"/>
        <end position="34"/>
    </location>
</feature>
<evidence type="ECO:0000256" key="5">
    <source>
        <dbReference type="SAM" id="Phobius"/>
    </source>
</evidence>
<feature type="transmembrane region" description="Helical" evidence="5">
    <location>
        <begin position="82"/>
        <end position="108"/>
    </location>
</feature>
<dbReference type="GO" id="GO:0012505">
    <property type="term" value="C:endomembrane system"/>
    <property type="evidence" value="ECO:0007669"/>
    <property type="project" value="UniProtKB-SubCell"/>
</dbReference>
<sequence>MGVSNAIPCSSLKTAGVVVAIVEVLLCILSVYGLCRNLHLFGSSYWFWFLLGVFSVIVIILAILLMLYAIKRDKPRWLIPHLSAQVFLILFLIVVAFVVALLLLFRFYSGIRNLMGVSNYYMSDDSTLLLGITIIVIYLLVAALEIFFLFIVYKLYKHMKHYAKMGTDGVAWTGALPKDAYHGSPQMGDSYPYGQDRAAGGQEGGYGNQNYGGYNQQYQQQQPLMSGHQQNPTYNRY</sequence>
<comment type="caution">
    <text evidence="7">The sequence shown here is derived from an EMBL/GenBank/DDBJ whole genome shotgun (WGS) entry which is preliminary data.</text>
</comment>
<dbReference type="InterPro" id="IPR051115">
    <property type="entry name" value="LAPTM_transporter"/>
</dbReference>
<protein>
    <recommendedName>
        <fullName evidence="6">DUF7027 domain-containing protein</fullName>
    </recommendedName>
</protein>
<evidence type="ECO:0000256" key="3">
    <source>
        <dbReference type="ARBA" id="ARBA00022989"/>
    </source>
</evidence>
<evidence type="ECO:0000256" key="1">
    <source>
        <dbReference type="ARBA" id="ARBA00004127"/>
    </source>
</evidence>
<feature type="domain" description="DUF7027" evidence="6">
    <location>
        <begin position="16"/>
        <end position="99"/>
    </location>
</feature>
<feature type="transmembrane region" description="Helical" evidence="5">
    <location>
        <begin position="128"/>
        <end position="156"/>
    </location>
</feature>
<evidence type="ECO:0000313" key="8">
    <source>
        <dbReference type="Proteomes" id="UP001328107"/>
    </source>
</evidence>
<name>A0AAN5I8Q4_9BILA</name>
<dbReference type="InterPro" id="IPR054291">
    <property type="entry name" value="DUF7027"/>
</dbReference>
<dbReference type="Proteomes" id="UP001328107">
    <property type="component" value="Unassembled WGS sequence"/>
</dbReference>
<dbReference type="GO" id="GO:0005765">
    <property type="term" value="C:lysosomal membrane"/>
    <property type="evidence" value="ECO:0007669"/>
    <property type="project" value="TreeGrafter"/>
</dbReference>
<accession>A0AAN5I8Q4</accession>
<dbReference type="PANTHER" id="PTHR12479">
    <property type="entry name" value="LYSOSOMAL-ASSOCIATED TRANSMEMBRANE PROTEIN"/>
    <property type="match status" value="1"/>
</dbReference>
<gene>
    <name evidence="7" type="ORF">PMAYCL1PPCAC_25410</name>
</gene>
<dbReference type="Pfam" id="PF22954">
    <property type="entry name" value="DUF7027"/>
    <property type="match status" value="1"/>
</dbReference>
<dbReference type="SUPFAM" id="SSF81321">
    <property type="entry name" value="Family A G protein-coupled receptor-like"/>
    <property type="match status" value="1"/>
</dbReference>
<reference evidence="8" key="1">
    <citation type="submission" date="2022-10" db="EMBL/GenBank/DDBJ databases">
        <title>Genome assembly of Pristionchus species.</title>
        <authorList>
            <person name="Yoshida K."/>
            <person name="Sommer R.J."/>
        </authorList>
    </citation>
    <scope>NUCLEOTIDE SEQUENCE [LARGE SCALE GENOMIC DNA]</scope>
    <source>
        <strain evidence="8">RS5460</strain>
    </source>
</reference>
<proteinExistence type="predicted"/>
<keyword evidence="2 5" id="KW-0812">Transmembrane</keyword>
<organism evidence="7 8">
    <name type="scientific">Pristionchus mayeri</name>
    <dbReference type="NCBI Taxonomy" id="1317129"/>
    <lineage>
        <taxon>Eukaryota</taxon>
        <taxon>Metazoa</taxon>
        <taxon>Ecdysozoa</taxon>
        <taxon>Nematoda</taxon>
        <taxon>Chromadorea</taxon>
        <taxon>Rhabditida</taxon>
        <taxon>Rhabditina</taxon>
        <taxon>Diplogasteromorpha</taxon>
        <taxon>Diplogasteroidea</taxon>
        <taxon>Neodiplogasteridae</taxon>
        <taxon>Pristionchus</taxon>
    </lineage>
</organism>
<evidence type="ECO:0000259" key="6">
    <source>
        <dbReference type="Pfam" id="PF22954"/>
    </source>
</evidence>
<dbReference type="AlphaFoldDB" id="A0AAN5I8Q4"/>
<keyword evidence="8" id="KW-1185">Reference proteome</keyword>
<evidence type="ECO:0000256" key="2">
    <source>
        <dbReference type="ARBA" id="ARBA00022692"/>
    </source>
</evidence>